<dbReference type="SMART" id="SM00267">
    <property type="entry name" value="GGDEF"/>
    <property type="match status" value="1"/>
</dbReference>
<dbReference type="PANTHER" id="PTHR46663:SF2">
    <property type="entry name" value="GGDEF DOMAIN-CONTAINING PROTEIN"/>
    <property type="match status" value="1"/>
</dbReference>
<feature type="transmembrane region" description="Helical" evidence="1">
    <location>
        <begin position="203"/>
        <end position="225"/>
    </location>
</feature>
<name>A0A8J3FN57_9ACTN</name>
<dbReference type="Pfam" id="PF00990">
    <property type="entry name" value="GGDEF"/>
    <property type="match status" value="1"/>
</dbReference>
<dbReference type="InterPro" id="IPR029787">
    <property type="entry name" value="Nucleotide_cyclase"/>
</dbReference>
<keyword evidence="1" id="KW-0812">Transmembrane</keyword>
<keyword evidence="1" id="KW-0472">Membrane</keyword>
<dbReference type="RefSeq" id="WP_189078708.1">
    <property type="nucleotide sequence ID" value="NZ_BMMX01000005.1"/>
</dbReference>
<sequence length="563" mass="58580">MVDRGAALPMGGFSSRTGARMFAFRMVMMQPTSRLAPLRRDRLLLALVCGTAAVVCFEAAGTAGAAVQVIAAWVVIAAVHACLIAVAAATARTPGLTAGARRFWASVAVGAAIYLAGDIAQVAHAAAAPRTLTAATGGTAQVAALTVGSAVLMIALLAMPLGFGTSRERVRFWMDVATVMVAALVVGWYLVVPSGGGDAGVRTAGAVVRGPVVVLLCCFVVAKLIMSGTAPFTGRCAALGVTAAVVKSGADALARDGLTERTLPWFLALTVAAHALLCIAIRATQQQIRDDPQAVTRRRGRRRYSLLPYAAIAVTFALLIVAVRMDQRDAVPIALAGAATSTVLVVLRQLDAFRENERLLRELDAKVTELHSAQQGLHRSLAERDSLAARLHHQAFHDDLTGLPNRSLYAERLDAVLTRGAPAVVMLVDLDDFKLVNDDFGHAAGDALLREIGRRLRGCVHVGDTVARLGGDEFAVLISPPHDDPAEVAARIVAAVGAPMAVDGGAARVGASVGIAMTTPSGPARTAEALLRTADRAMYAVKRAGKGSFTIADGAGPQSRSIR</sequence>
<feature type="transmembrane region" description="Helical" evidence="1">
    <location>
        <begin position="172"/>
        <end position="191"/>
    </location>
</feature>
<dbReference type="InterPro" id="IPR043128">
    <property type="entry name" value="Rev_trsase/Diguanyl_cyclase"/>
</dbReference>
<comment type="caution">
    <text evidence="3">The sequence shown here is derived from an EMBL/GenBank/DDBJ whole genome shotgun (WGS) entry which is preliminary data.</text>
</comment>
<protein>
    <recommendedName>
        <fullName evidence="2">GGDEF domain-containing protein</fullName>
    </recommendedName>
</protein>
<feature type="transmembrane region" description="Helical" evidence="1">
    <location>
        <begin position="304"/>
        <end position="324"/>
    </location>
</feature>
<dbReference type="CDD" id="cd01949">
    <property type="entry name" value="GGDEF"/>
    <property type="match status" value="1"/>
</dbReference>
<reference evidence="3" key="1">
    <citation type="journal article" date="2014" name="Int. J. Syst. Evol. Microbiol.">
        <title>Complete genome sequence of Corynebacterium casei LMG S-19264T (=DSM 44701T), isolated from a smear-ripened cheese.</title>
        <authorList>
            <consortium name="US DOE Joint Genome Institute (JGI-PGF)"/>
            <person name="Walter F."/>
            <person name="Albersmeier A."/>
            <person name="Kalinowski J."/>
            <person name="Ruckert C."/>
        </authorList>
    </citation>
    <scope>NUCLEOTIDE SEQUENCE</scope>
    <source>
        <strain evidence="3">CGMCC 4.7299</strain>
    </source>
</reference>
<dbReference type="SUPFAM" id="SSF55073">
    <property type="entry name" value="Nucleotide cyclase"/>
    <property type="match status" value="1"/>
</dbReference>
<dbReference type="InterPro" id="IPR052163">
    <property type="entry name" value="DGC-Regulatory_Protein"/>
</dbReference>
<evidence type="ECO:0000259" key="2">
    <source>
        <dbReference type="PROSITE" id="PS50887"/>
    </source>
</evidence>
<dbReference type="EMBL" id="BMMX01000005">
    <property type="protein sequence ID" value="GGK84539.1"/>
    <property type="molecule type" value="Genomic_DNA"/>
</dbReference>
<accession>A0A8J3FN57</accession>
<keyword evidence="4" id="KW-1185">Reference proteome</keyword>
<feature type="transmembrane region" description="Helical" evidence="1">
    <location>
        <begin position="139"/>
        <end position="160"/>
    </location>
</feature>
<gene>
    <name evidence="3" type="ORF">GCM10012284_18500</name>
</gene>
<proteinExistence type="predicted"/>
<feature type="transmembrane region" description="Helical" evidence="1">
    <location>
        <begin position="103"/>
        <end position="127"/>
    </location>
</feature>
<reference evidence="3" key="2">
    <citation type="submission" date="2020-09" db="EMBL/GenBank/DDBJ databases">
        <authorList>
            <person name="Sun Q."/>
            <person name="Zhou Y."/>
        </authorList>
    </citation>
    <scope>NUCLEOTIDE SEQUENCE</scope>
    <source>
        <strain evidence="3">CGMCC 4.7299</strain>
    </source>
</reference>
<dbReference type="Gene3D" id="3.30.70.270">
    <property type="match status" value="1"/>
</dbReference>
<feature type="transmembrane region" description="Helical" evidence="1">
    <location>
        <begin position="69"/>
        <end position="91"/>
    </location>
</feature>
<dbReference type="InterPro" id="IPR000160">
    <property type="entry name" value="GGDEF_dom"/>
</dbReference>
<organism evidence="3 4">
    <name type="scientific">Mangrovihabitans endophyticus</name>
    <dbReference type="NCBI Taxonomy" id="1751298"/>
    <lineage>
        <taxon>Bacteria</taxon>
        <taxon>Bacillati</taxon>
        <taxon>Actinomycetota</taxon>
        <taxon>Actinomycetes</taxon>
        <taxon>Micromonosporales</taxon>
        <taxon>Micromonosporaceae</taxon>
        <taxon>Mangrovihabitans</taxon>
    </lineage>
</organism>
<feature type="domain" description="GGDEF" evidence="2">
    <location>
        <begin position="421"/>
        <end position="554"/>
    </location>
</feature>
<dbReference type="PANTHER" id="PTHR46663">
    <property type="entry name" value="DIGUANYLATE CYCLASE DGCT-RELATED"/>
    <property type="match status" value="1"/>
</dbReference>
<feature type="transmembrane region" description="Helical" evidence="1">
    <location>
        <begin position="262"/>
        <end position="283"/>
    </location>
</feature>
<dbReference type="NCBIfam" id="TIGR00254">
    <property type="entry name" value="GGDEF"/>
    <property type="match status" value="1"/>
</dbReference>
<dbReference type="PROSITE" id="PS50887">
    <property type="entry name" value="GGDEF"/>
    <property type="match status" value="1"/>
</dbReference>
<dbReference type="Proteomes" id="UP000656042">
    <property type="component" value="Unassembled WGS sequence"/>
</dbReference>
<evidence type="ECO:0000313" key="3">
    <source>
        <dbReference type="EMBL" id="GGK84539.1"/>
    </source>
</evidence>
<evidence type="ECO:0000313" key="4">
    <source>
        <dbReference type="Proteomes" id="UP000656042"/>
    </source>
</evidence>
<evidence type="ECO:0000256" key="1">
    <source>
        <dbReference type="SAM" id="Phobius"/>
    </source>
</evidence>
<keyword evidence="1" id="KW-1133">Transmembrane helix</keyword>
<feature type="transmembrane region" description="Helical" evidence="1">
    <location>
        <begin position="232"/>
        <end position="250"/>
    </location>
</feature>
<dbReference type="AlphaFoldDB" id="A0A8J3FN57"/>